<dbReference type="GO" id="GO:0070007">
    <property type="term" value="F:glutamic-type endopeptidase activity"/>
    <property type="evidence" value="ECO:0007669"/>
    <property type="project" value="InterPro"/>
</dbReference>
<evidence type="ECO:0000256" key="1">
    <source>
        <dbReference type="PIRSR" id="PIRSR600250-50"/>
    </source>
</evidence>
<evidence type="ECO:0000313" key="3">
    <source>
        <dbReference type="EMBL" id="RAG86495.1"/>
    </source>
</evidence>
<sequence length="299" mass="30973">MFPPFRVPEPSCALPHALTSPHPWPHATPTGGGCRPATCRVVSKRSNEETSVNRSRLPRLAAVICASTGAVVLALPATADAAQVSRHHHSTSFAGGVWGGYVAQGSGFQSISGSWTMPQVTCNSSNDLFAPWVGIDGYGSQTVEQTGVQVDCSSGSPVLSPWYEMYPAAPVYWNDAVSAGDSMTGSVTTDGSGTYTLTLTDNTAGWTENTQQQLDAQDVSAEAVIESPSGSYPSFNELDFSGVTVNGQSFDSFSPQAIDSGQYTETALNGGSFAIVPASGGGGAAATHAKGTRPSAIHY</sequence>
<dbReference type="PANTHER" id="PTHR37536">
    <property type="entry name" value="PUTATIVE (AFU_ORTHOLOGUE AFUA_3G02970)-RELATED"/>
    <property type="match status" value="1"/>
</dbReference>
<dbReference type="Gene3D" id="2.60.120.700">
    <property type="entry name" value="Peptidase G1"/>
    <property type="match status" value="1"/>
</dbReference>
<keyword evidence="4" id="KW-1185">Reference proteome</keyword>
<dbReference type="PANTHER" id="PTHR37536:SF1">
    <property type="entry name" value="ASPERGILLOPEPSIN, PUTAITVE (AFU_ORTHOLOGUE AFUA_7G01200)"/>
    <property type="match status" value="1"/>
</dbReference>
<evidence type="ECO:0000256" key="2">
    <source>
        <dbReference type="SAM" id="MobiDB-lite"/>
    </source>
</evidence>
<dbReference type="Pfam" id="PF01828">
    <property type="entry name" value="Peptidase_A4"/>
    <property type="match status" value="1"/>
</dbReference>
<comment type="caution">
    <text evidence="3">The sequence shown here is derived from an EMBL/GenBank/DDBJ whole genome shotgun (WGS) entry which is preliminary data.</text>
</comment>
<feature type="active site" description="Proton acceptor" evidence="1">
    <location>
        <position position="226"/>
    </location>
</feature>
<proteinExistence type="predicted"/>
<dbReference type="InterPro" id="IPR038656">
    <property type="entry name" value="Peptidase_G1_sf"/>
</dbReference>
<reference evidence="3 4" key="1">
    <citation type="submission" date="2018-06" db="EMBL/GenBank/DDBJ databases">
        <title>Streptacidiphilus pinicola sp. nov., isolated from pine grove soil.</title>
        <authorList>
            <person name="Roh S.G."/>
            <person name="Park S."/>
            <person name="Kim M.-K."/>
            <person name="Yun B.-R."/>
            <person name="Park J."/>
            <person name="Kim M.J."/>
            <person name="Kim Y.S."/>
            <person name="Kim S.B."/>
        </authorList>
    </citation>
    <scope>NUCLEOTIDE SEQUENCE [LARGE SCALE GENOMIC DNA]</scope>
    <source>
        <strain evidence="3 4">MMS16-CNU450</strain>
    </source>
</reference>
<dbReference type="PROSITE" id="PS51257">
    <property type="entry name" value="PROKAR_LIPOPROTEIN"/>
    <property type="match status" value="1"/>
</dbReference>
<dbReference type="CDD" id="cd13426">
    <property type="entry name" value="Peptidase_G1"/>
    <property type="match status" value="1"/>
</dbReference>
<evidence type="ECO:0008006" key="5">
    <source>
        <dbReference type="Google" id="ProtNLM"/>
    </source>
</evidence>
<organism evidence="3 4">
    <name type="scientific">Streptacidiphilus pinicola</name>
    <dbReference type="NCBI Taxonomy" id="2219663"/>
    <lineage>
        <taxon>Bacteria</taxon>
        <taxon>Bacillati</taxon>
        <taxon>Actinomycetota</taxon>
        <taxon>Actinomycetes</taxon>
        <taxon>Kitasatosporales</taxon>
        <taxon>Streptomycetaceae</taxon>
        <taxon>Streptacidiphilus</taxon>
    </lineage>
</organism>
<dbReference type="OrthoDB" id="3851096at2"/>
<evidence type="ECO:0000313" key="4">
    <source>
        <dbReference type="Proteomes" id="UP000248889"/>
    </source>
</evidence>
<gene>
    <name evidence="3" type="ORF">DN069_06225</name>
</gene>
<accession>A0A2X0KBM4</accession>
<dbReference type="SUPFAM" id="SSF49899">
    <property type="entry name" value="Concanavalin A-like lectins/glucanases"/>
    <property type="match status" value="1"/>
</dbReference>
<dbReference type="GO" id="GO:0006508">
    <property type="term" value="P:proteolysis"/>
    <property type="evidence" value="ECO:0007669"/>
    <property type="project" value="InterPro"/>
</dbReference>
<name>A0A2X0KBM4_9ACTN</name>
<dbReference type="InterPro" id="IPR013320">
    <property type="entry name" value="ConA-like_dom_sf"/>
</dbReference>
<dbReference type="Proteomes" id="UP000248889">
    <property type="component" value="Unassembled WGS sequence"/>
</dbReference>
<dbReference type="AlphaFoldDB" id="A0A2X0KBM4"/>
<dbReference type="EMBL" id="QKYN01000027">
    <property type="protein sequence ID" value="RAG86495.1"/>
    <property type="molecule type" value="Genomic_DNA"/>
</dbReference>
<dbReference type="InterPro" id="IPR000250">
    <property type="entry name" value="Peptidase_G1"/>
</dbReference>
<protein>
    <recommendedName>
        <fullName evidence="5">Peptidase A4 family protein</fullName>
    </recommendedName>
</protein>
<feature type="region of interest" description="Disordered" evidence="2">
    <location>
        <begin position="280"/>
        <end position="299"/>
    </location>
</feature>